<accession>A0A0N4UTT9</accession>
<keyword evidence="3" id="KW-1185">Reference proteome</keyword>
<evidence type="ECO:0000313" key="3">
    <source>
        <dbReference type="Proteomes" id="UP000274131"/>
    </source>
</evidence>
<evidence type="ECO:0000256" key="1">
    <source>
        <dbReference type="SAM" id="Phobius"/>
    </source>
</evidence>
<dbReference type="AlphaFoldDB" id="A0A0N4UTT9"/>
<dbReference type="Proteomes" id="UP000274131">
    <property type="component" value="Unassembled WGS sequence"/>
</dbReference>
<sequence>RQHNKEKRAALKKFEERIQSVSDGLRTDWVKKLEEQIEKKYTVIEAVFRDNEIKFTKLMAVFRKFEEKYKKEIQEFTDSKGWGNITVDEVSLKSNNLREEVLERFQHEIKQIADGSLEGWRSCIDGKLLSAYNEIEEGVRKLEKKRKKICWKAVLICMILATAGLLWLVGIPSTPLIISVCIILVSVVKGSEQA</sequence>
<keyword evidence="1" id="KW-0812">Transmembrane</keyword>
<evidence type="ECO:0000313" key="2">
    <source>
        <dbReference type="EMBL" id="VDD85361.1"/>
    </source>
</evidence>
<proteinExistence type="predicted"/>
<protein>
    <submittedName>
        <fullName evidence="4">Conjugal transfer protein</fullName>
    </submittedName>
</protein>
<gene>
    <name evidence="2" type="ORF">EVEC_LOCUS504</name>
</gene>
<keyword evidence="1" id="KW-0472">Membrane</keyword>
<dbReference type="WBParaSite" id="EVEC_0000075601-mRNA-1">
    <property type="protein sequence ID" value="EVEC_0000075601-mRNA-1"/>
    <property type="gene ID" value="EVEC_0000075601"/>
</dbReference>
<name>A0A0N4UTT9_ENTVE</name>
<dbReference type="EMBL" id="UXUI01000961">
    <property type="protein sequence ID" value="VDD85361.1"/>
    <property type="molecule type" value="Genomic_DNA"/>
</dbReference>
<keyword evidence="1" id="KW-1133">Transmembrane helix</keyword>
<organism evidence="4">
    <name type="scientific">Enterobius vermicularis</name>
    <name type="common">Human pinworm</name>
    <dbReference type="NCBI Taxonomy" id="51028"/>
    <lineage>
        <taxon>Eukaryota</taxon>
        <taxon>Metazoa</taxon>
        <taxon>Ecdysozoa</taxon>
        <taxon>Nematoda</taxon>
        <taxon>Chromadorea</taxon>
        <taxon>Rhabditida</taxon>
        <taxon>Spirurina</taxon>
        <taxon>Oxyuridomorpha</taxon>
        <taxon>Oxyuroidea</taxon>
        <taxon>Oxyuridae</taxon>
        <taxon>Enterobius</taxon>
    </lineage>
</organism>
<reference evidence="4" key="1">
    <citation type="submission" date="2017-02" db="UniProtKB">
        <authorList>
            <consortium name="WormBaseParasite"/>
        </authorList>
    </citation>
    <scope>IDENTIFICATION</scope>
</reference>
<feature type="transmembrane region" description="Helical" evidence="1">
    <location>
        <begin position="149"/>
        <end position="169"/>
    </location>
</feature>
<evidence type="ECO:0000313" key="4">
    <source>
        <dbReference type="WBParaSite" id="EVEC_0000075601-mRNA-1"/>
    </source>
</evidence>
<reference evidence="2 3" key="2">
    <citation type="submission" date="2018-10" db="EMBL/GenBank/DDBJ databases">
        <authorList>
            <consortium name="Pathogen Informatics"/>
        </authorList>
    </citation>
    <scope>NUCLEOTIDE SEQUENCE [LARGE SCALE GENOMIC DNA]</scope>
</reference>